<sequence length="157" mass="17584">MARRTRYWLAGGALALAVLVGVGWWVFTTPRYRVPLPPADATPAQVAMAYMHALDADDRSTAEALSTPGYRSETDRWLRGTAALRRMKVTGSTAMTAADHWRLPGQPWTQETDVSVEFDYQQAWWDDDPSFVSGHHLWGYLLVRDGGRWLVNDCGTG</sequence>
<keyword evidence="1" id="KW-0472">Membrane</keyword>
<evidence type="ECO:0000313" key="3">
    <source>
        <dbReference type="Proteomes" id="UP001592531"/>
    </source>
</evidence>
<evidence type="ECO:0008006" key="4">
    <source>
        <dbReference type="Google" id="ProtNLM"/>
    </source>
</evidence>
<organism evidence="2 3">
    <name type="scientific">Streptacidiphilus cavernicola</name>
    <dbReference type="NCBI Taxonomy" id="3342716"/>
    <lineage>
        <taxon>Bacteria</taxon>
        <taxon>Bacillati</taxon>
        <taxon>Actinomycetota</taxon>
        <taxon>Actinomycetes</taxon>
        <taxon>Kitasatosporales</taxon>
        <taxon>Streptomycetaceae</taxon>
        <taxon>Streptacidiphilus</taxon>
    </lineage>
</organism>
<proteinExistence type="predicted"/>
<dbReference type="RefSeq" id="WP_380530276.1">
    <property type="nucleotide sequence ID" value="NZ_JBHFAB010000001.1"/>
</dbReference>
<keyword evidence="3" id="KW-1185">Reference proteome</keyword>
<comment type="caution">
    <text evidence="2">The sequence shown here is derived from an EMBL/GenBank/DDBJ whole genome shotgun (WGS) entry which is preliminary data.</text>
</comment>
<dbReference type="SUPFAM" id="SSF54427">
    <property type="entry name" value="NTF2-like"/>
    <property type="match status" value="1"/>
</dbReference>
<dbReference type="EMBL" id="JBHFAB010000001">
    <property type="protein sequence ID" value="MFC1415117.1"/>
    <property type="molecule type" value="Genomic_DNA"/>
</dbReference>
<dbReference type="InterPro" id="IPR032710">
    <property type="entry name" value="NTF2-like_dom_sf"/>
</dbReference>
<evidence type="ECO:0000313" key="2">
    <source>
        <dbReference type="EMBL" id="MFC1415117.1"/>
    </source>
</evidence>
<keyword evidence="1" id="KW-0812">Transmembrane</keyword>
<feature type="transmembrane region" description="Helical" evidence="1">
    <location>
        <begin position="7"/>
        <end position="27"/>
    </location>
</feature>
<protein>
    <recommendedName>
        <fullName evidence="4">DUF4829 domain-containing protein</fullName>
    </recommendedName>
</protein>
<name>A0ABV6VNI2_9ACTN</name>
<dbReference type="Proteomes" id="UP001592531">
    <property type="component" value="Unassembled WGS sequence"/>
</dbReference>
<reference evidence="2 3" key="1">
    <citation type="submission" date="2024-09" db="EMBL/GenBank/DDBJ databases">
        <authorList>
            <person name="Lee S.D."/>
        </authorList>
    </citation>
    <scope>NUCLEOTIDE SEQUENCE [LARGE SCALE GENOMIC DNA]</scope>
    <source>
        <strain evidence="2 3">N8-3</strain>
    </source>
</reference>
<evidence type="ECO:0000256" key="1">
    <source>
        <dbReference type="SAM" id="Phobius"/>
    </source>
</evidence>
<gene>
    <name evidence="2" type="ORF">ACEZDE_00425</name>
</gene>
<keyword evidence="1" id="KW-1133">Transmembrane helix</keyword>
<accession>A0ABV6VNI2</accession>